<feature type="chain" id="PRO_5018680289" evidence="1">
    <location>
        <begin position="21"/>
        <end position="206"/>
    </location>
</feature>
<comment type="caution">
    <text evidence="2">The sequence shown here is derived from an EMBL/GenBank/DDBJ whole genome shotgun (WGS) entry which is preliminary data.</text>
</comment>
<dbReference type="AlphaFoldDB" id="A0A3R9YVS2"/>
<name>A0A3R9YVS2_9HYPH</name>
<dbReference type="EMBL" id="RWKW01000002">
    <property type="protein sequence ID" value="RST88303.1"/>
    <property type="molecule type" value="Genomic_DNA"/>
</dbReference>
<gene>
    <name evidence="2" type="ORF">EJC49_00960</name>
</gene>
<feature type="signal peptide" evidence="1">
    <location>
        <begin position="1"/>
        <end position="20"/>
    </location>
</feature>
<reference evidence="2 3" key="1">
    <citation type="submission" date="2018-12" db="EMBL/GenBank/DDBJ databases">
        <title>Mesorhizobium carbonis sp. nov., isolated from coal mine water.</title>
        <authorList>
            <person name="Xin W."/>
            <person name="Xu Z."/>
            <person name="Xiang F."/>
            <person name="Zhang J."/>
            <person name="Xi L."/>
            <person name="Liu J."/>
        </authorList>
    </citation>
    <scope>NUCLEOTIDE SEQUENCE [LARGE SCALE GENOMIC DNA]</scope>
    <source>
        <strain evidence="2 3">B2.3</strain>
    </source>
</reference>
<dbReference type="InterPro" id="IPR036280">
    <property type="entry name" value="Multihaem_cyt_sf"/>
</dbReference>
<keyword evidence="1" id="KW-0732">Signal</keyword>
<evidence type="ECO:0000256" key="1">
    <source>
        <dbReference type="SAM" id="SignalP"/>
    </source>
</evidence>
<dbReference type="RefSeq" id="WP_126697577.1">
    <property type="nucleotide sequence ID" value="NZ_RWKW01000002.1"/>
</dbReference>
<evidence type="ECO:0000313" key="3">
    <source>
        <dbReference type="Proteomes" id="UP000278398"/>
    </source>
</evidence>
<keyword evidence="3" id="KW-1185">Reference proteome</keyword>
<evidence type="ECO:0000313" key="2">
    <source>
        <dbReference type="EMBL" id="RST88303.1"/>
    </source>
</evidence>
<dbReference type="SUPFAM" id="SSF48695">
    <property type="entry name" value="Multiheme cytochromes"/>
    <property type="match status" value="1"/>
</dbReference>
<dbReference type="Proteomes" id="UP000278398">
    <property type="component" value="Unassembled WGS sequence"/>
</dbReference>
<proteinExistence type="predicted"/>
<dbReference type="OrthoDB" id="656942at2"/>
<sequence>MRRAILLTIAATLFAAAALAQEVAPVAPETVPQAETTLVDPTVGLAEWQTIHDVFAHPRCANCHVDDDHPRWSGAHYGETRFHAFNVQRGADGSGFGNPGMRCMTCHFESNSNVLHGPPGAPSWHLAPVEMAWFGKSSAEICAQIKDPERNGGRTLSEVAEHVRDDALVAWGWAPGPGRNPAPGSAEETFAAIERWSAAGAPCPID</sequence>
<accession>A0A3R9YVS2</accession>
<organism evidence="2 3">
    <name type="scientific">Aquibium carbonis</name>
    <dbReference type="NCBI Taxonomy" id="2495581"/>
    <lineage>
        <taxon>Bacteria</taxon>
        <taxon>Pseudomonadati</taxon>
        <taxon>Pseudomonadota</taxon>
        <taxon>Alphaproteobacteria</taxon>
        <taxon>Hyphomicrobiales</taxon>
        <taxon>Phyllobacteriaceae</taxon>
        <taxon>Aquibium</taxon>
    </lineage>
</organism>
<protein>
    <submittedName>
        <fullName evidence="2">Uncharacterized protein</fullName>
    </submittedName>
</protein>